<comment type="caution">
    <text evidence="3">The sequence shown here is derived from an EMBL/GenBank/DDBJ whole genome shotgun (WGS) entry which is preliminary data.</text>
</comment>
<reference evidence="3" key="1">
    <citation type="submission" date="2021-01" db="EMBL/GenBank/DDBJ databases">
        <authorList>
            <person name="Kaushik A."/>
        </authorList>
    </citation>
    <scope>NUCLEOTIDE SEQUENCE</scope>
    <source>
        <strain evidence="3">AG3-T5</strain>
    </source>
</reference>
<sequence>MLASFLHTARIPARSAFSPTRGFARLTLIGRISDDPELKTASNGSEYVKYTVVTDTPSRPLPDGTYPPRNSTWHNIVAFYPPTHGKLTSLRRGARVYVEATYEMKKLAATDDTPARLVVNLRHDKIHVIDKGPNADAPIEHSEG</sequence>
<proteinExistence type="predicted"/>
<dbReference type="PROSITE" id="PS50935">
    <property type="entry name" value="SSB"/>
    <property type="match status" value="1"/>
</dbReference>
<dbReference type="CDD" id="cd04496">
    <property type="entry name" value="SSB_OBF"/>
    <property type="match status" value="1"/>
</dbReference>
<evidence type="ECO:0000313" key="4">
    <source>
        <dbReference type="Proteomes" id="UP000663841"/>
    </source>
</evidence>
<dbReference type="InterPro" id="IPR000424">
    <property type="entry name" value="Primosome_PriB/ssb"/>
</dbReference>
<protein>
    <recommendedName>
        <fullName evidence="5">Single-stranded DNA-binding protein RIM1, mitochondrial</fullName>
    </recommendedName>
</protein>
<organism evidence="3 4">
    <name type="scientific">Rhizoctonia solani</name>
    <dbReference type="NCBI Taxonomy" id="456999"/>
    <lineage>
        <taxon>Eukaryota</taxon>
        <taxon>Fungi</taxon>
        <taxon>Dikarya</taxon>
        <taxon>Basidiomycota</taxon>
        <taxon>Agaricomycotina</taxon>
        <taxon>Agaricomycetes</taxon>
        <taxon>Cantharellales</taxon>
        <taxon>Ceratobasidiaceae</taxon>
        <taxon>Rhizoctonia</taxon>
    </lineage>
</organism>
<evidence type="ECO:0000313" key="3">
    <source>
        <dbReference type="EMBL" id="CAE6408596.1"/>
    </source>
</evidence>
<dbReference type="SUPFAM" id="SSF50249">
    <property type="entry name" value="Nucleic acid-binding proteins"/>
    <property type="match status" value="1"/>
</dbReference>
<dbReference type="Pfam" id="PF00436">
    <property type="entry name" value="SSB"/>
    <property type="match status" value="1"/>
</dbReference>
<dbReference type="EMBL" id="CAJMWW010000058">
    <property type="protein sequence ID" value="CAE6408596.1"/>
    <property type="molecule type" value="Genomic_DNA"/>
</dbReference>
<evidence type="ECO:0000256" key="1">
    <source>
        <dbReference type="ARBA" id="ARBA00023125"/>
    </source>
</evidence>
<evidence type="ECO:0008006" key="5">
    <source>
        <dbReference type="Google" id="ProtNLM"/>
    </source>
</evidence>
<dbReference type="Proteomes" id="UP000663841">
    <property type="component" value="Unassembled WGS sequence"/>
</dbReference>
<keyword evidence="1 2" id="KW-0238">DNA-binding</keyword>
<dbReference type="AlphaFoldDB" id="A0A8H2WUV9"/>
<name>A0A8H2WUV9_9AGAM</name>
<dbReference type="InterPro" id="IPR012340">
    <property type="entry name" value="NA-bd_OB-fold"/>
</dbReference>
<gene>
    <name evidence="3" type="ORF">RDB_LOCUS17871</name>
</gene>
<accession>A0A8H2WUV9</accession>
<evidence type="ECO:0000256" key="2">
    <source>
        <dbReference type="PROSITE-ProRule" id="PRU00252"/>
    </source>
</evidence>
<dbReference type="GO" id="GO:0003697">
    <property type="term" value="F:single-stranded DNA binding"/>
    <property type="evidence" value="ECO:0007669"/>
    <property type="project" value="InterPro"/>
</dbReference>
<dbReference type="Gene3D" id="2.40.50.140">
    <property type="entry name" value="Nucleic acid-binding proteins"/>
    <property type="match status" value="1"/>
</dbReference>